<evidence type="ECO:0000256" key="1">
    <source>
        <dbReference type="ARBA" id="ARBA00001941"/>
    </source>
</evidence>
<evidence type="ECO:0000259" key="15">
    <source>
        <dbReference type="Pfam" id="PF07687"/>
    </source>
</evidence>
<comment type="catalytic activity">
    <reaction evidence="14">
        <text>N-succinyl-(2S,6S)-2,6-diaminopimelate + H2O = (2S,6S)-2,6-diaminopimelate + succinate</text>
        <dbReference type="Rhea" id="RHEA:22608"/>
        <dbReference type="ChEBI" id="CHEBI:15377"/>
        <dbReference type="ChEBI" id="CHEBI:30031"/>
        <dbReference type="ChEBI" id="CHEBI:57609"/>
        <dbReference type="ChEBI" id="CHEBI:58087"/>
        <dbReference type="EC" id="3.5.1.18"/>
    </reaction>
</comment>
<dbReference type="Pfam" id="PF01546">
    <property type="entry name" value="Peptidase_M20"/>
    <property type="match status" value="1"/>
</dbReference>
<keyword evidence="12" id="KW-0457">Lysine biosynthesis</keyword>
<evidence type="ECO:0000256" key="12">
    <source>
        <dbReference type="ARBA" id="ARBA00023154"/>
    </source>
</evidence>
<dbReference type="SUPFAM" id="SSF53187">
    <property type="entry name" value="Zn-dependent exopeptidases"/>
    <property type="match status" value="1"/>
</dbReference>
<protein>
    <recommendedName>
        <fullName evidence="6">Probable succinyl-diaminopimelate desuccinylase</fullName>
        <ecNumber evidence="5">3.5.1.18</ecNumber>
    </recommendedName>
</protein>
<evidence type="ECO:0000313" key="17">
    <source>
        <dbReference type="Proteomes" id="UP000190285"/>
    </source>
</evidence>
<keyword evidence="17" id="KW-1185">Reference proteome</keyword>
<dbReference type="PROSITE" id="PS00758">
    <property type="entry name" value="ARGE_DAPE_CPG2_1"/>
    <property type="match status" value="1"/>
</dbReference>
<dbReference type="AlphaFoldDB" id="A0A1T5M9Z9"/>
<dbReference type="UniPathway" id="UPA00034">
    <property type="reaction ID" value="UER00021"/>
</dbReference>
<sequence>MVDIRKFYSLEELIRLTQSLIQIPSHKDADGREKEVSKYIYNFCIENDLEAELIPVERERSNVIAYLRGDKAGKRLMLNGHTDTVPPYNMTIDPFAAEIKDGAIWGRGAVDMKGPIASMLMTMVALKRSGKRLKGDVIFTGVIGEEERSEGSEYLVKSGLKADGAIVGEPSNYEYAIGHRGLEWLEIIIKGKAAHGGVPHLGVNAIEKAAKLIERIKDELYPKLAERYNEYMGPSVMNFGVINGGSQPSTVADTCSIKIDRRYVPGETVESVLKEYQDIIDSLKNEDTDFNAKIIRMPNNMLTLDHLYLITSPDDPIVKTVRESIKEVIRKEPRITRRRGWTDAALLSNYGNIPTVVFGPGNILYSHTKDERIKISELVDAVDIYSKIVQKFCGVCE</sequence>
<keyword evidence="10" id="KW-0862">Zinc</keyword>
<evidence type="ECO:0000256" key="9">
    <source>
        <dbReference type="ARBA" id="ARBA00022801"/>
    </source>
</evidence>
<dbReference type="Pfam" id="PF07687">
    <property type="entry name" value="M20_dimer"/>
    <property type="match status" value="1"/>
</dbReference>
<dbReference type="NCBIfam" id="TIGR01910">
    <property type="entry name" value="DapE-ArgE"/>
    <property type="match status" value="1"/>
</dbReference>
<evidence type="ECO:0000256" key="5">
    <source>
        <dbReference type="ARBA" id="ARBA00011921"/>
    </source>
</evidence>
<dbReference type="STRING" id="36842.SAMN02194393_04321"/>
<dbReference type="Proteomes" id="UP000190285">
    <property type="component" value="Unassembled WGS sequence"/>
</dbReference>
<comment type="cofactor">
    <cofactor evidence="2">
        <name>Zn(2+)</name>
        <dbReference type="ChEBI" id="CHEBI:29105"/>
    </cofactor>
</comment>
<dbReference type="EC" id="3.5.1.18" evidence="5"/>
<dbReference type="GO" id="GO:0046872">
    <property type="term" value="F:metal ion binding"/>
    <property type="evidence" value="ECO:0007669"/>
    <property type="project" value="UniProtKB-KW"/>
</dbReference>
<name>A0A1T5M9Z9_9FIRM</name>
<evidence type="ECO:0000256" key="6">
    <source>
        <dbReference type="ARBA" id="ARBA00016853"/>
    </source>
</evidence>
<evidence type="ECO:0000256" key="4">
    <source>
        <dbReference type="ARBA" id="ARBA00006247"/>
    </source>
</evidence>
<organism evidence="16 17">
    <name type="scientific">Maledivibacter halophilus</name>
    <dbReference type="NCBI Taxonomy" id="36842"/>
    <lineage>
        <taxon>Bacteria</taxon>
        <taxon>Bacillati</taxon>
        <taxon>Bacillota</taxon>
        <taxon>Clostridia</taxon>
        <taxon>Peptostreptococcales</taxon>
        <taxon>Caminicellaceae</taxon>
        <taxon>Maledivibacter</taxon>
    </lineage>
</organism>
<comment type="cofactor">
    <cofactor evidence="1">
        <name>Co(2+)</name>
        <dbReference type="ChEBI" id="CHEBI:48828"/>
    </cofactor>
</comment>
<dbReference type="GO" id="GO:0009014">
    <property type="term" value="F:succinyl-diaminopimelate desuccinylase activity"/>
    <property type="evidence" value="ECO:0007669"/>
    <property type="project" value="UniProtKB-EC"/>
</dbReference>
<dbReference type="CDD" id="cd08659">
    <property type="entry name" value="M20_ArgE_DapE-like"/>
    <property type="match status" value="1"/>
</dbReference>
<dbReference type="GO" id="GO:0019877">
    <property type="term" value="P:diaminopimelate biosynthetic process"/>
    <property type="evidence" value="ECO:0007669"/>
    <property type="project" value="UniProtKB-KW"/>
</dbReference>
<keyword evidence="8" id="KW-0479">Metal-binding</keyword>
<comment type="similarity">
    <text evidence="4">Belongs to the peptidase M20A family.</text>
</comment>
<dbReference type="Gene3D" id="3.40.630.10">
    <property type="entry name" value="Zn peptidases"/>
    <property type="match status" value="2"/>
</dbReference>
<evidence type="ECO:0000256" key="13">
    <source>
        <dbReference type="ARBA" id="ARBA00023285"/>
    </source>
</evidence>
<keyword evidence="11" id="KW-0220">Diaminopimelate biosynthesis</keyword>
<dbReference type="InterPro" id="IPR002933">
    <property type="entry name" value="Peptidase_M20"/>
</dbReference>
<dbReference type="InterPro" id="IPR050072">
    <property type="entry name" value="Peptidase_M20A"/>
</dbReference>
<dbReference type="InterPro" id="IPR011650">
    <property type="entry name" value="Peptidase_M20_dimer"/>
</dbReference>
<evidence type="ECO:0000256" key="7">
    <source>
        <dbReference type="ARBA" id="ARBA00022605"/>
    </source>
</evidence>
<dbReference type="GO" id="GO:0009089">
    <property type="term" value="P:lysine biosynthetic process via diaminopimelate"/>
    <property type="evidence" value="ECO:0007669"/>
    <property type="project" value="UniProtKB-UniPathway"/>
</dbReference>
<gene>
    <name evidence="16" type="ORF">SAMN02194393_04321</name>
</gene>
<evidence type="ECO:0000256" key="8">
    <source>
        <dbReference type="ARBA" id="ARBA00022723"/>
    </source>
</evidence>
<dbReference type="InterPro" id="IPR036264">
    <property type="entry name" value="Bact_exopeptidase_dim_dom"/>
</dbReference>
<reference evidence="16 17" key="1">
    <citation type="submission" date="2017-02" db="EMBL/GenBank/DDBJ databases">
        <authorList>
            <person name="Peterson S.W."/>
        </authorList>
    </citation>
    <scope>NUCLEOTIDE SEQUENCE [LARGE SCALE GENOMIC DNA]</scope>
    <source>
        <strain evidence="16 17">M1</strain>
    </source>
</reference>
<evidence type="ECO:0000256" key="2">
    <source>
        <dbReference type="ARBA" id="ARBA00001947"/>
    </source>
</evidence>
<dbReference type="InterPro" id="IPR010182">
    <property type="entry name" value="ArgE/DapE"/>
</dbReference>
<proteinExistence type="inferred from homology"/>
<dbReference type="Gene3D" id="3.30.70.360">
    <property type="match status" value="1"/>
</dbReference>
<dbReference type="PANTHER" id="PTHR43808">
    <property type="entry name" value="ACETYLORNITHINE DEACETYLASE"/>
    <property type="match status" value="1"/>
</dbReference>
<dbReference type="OrthoDB" id="9792335at2"/>
<dbReference type="RefSeq" id="WP_079494543.1">
    <property type="nucleotide sequence ID" value="NZ_FUZT01000012.1"/>
</dbReference>
<accession>A0A1T5M9Z9</accession>
<evidence type="ECO:0000256" key="3">
    <source>
        <dbReference type="ARBA" id="ARBA00005130"/>
    </source>
</evidence>
<feature type="domain" description="Peptidase M20 dimerisation" evidence="15">
    <location>
        <begin position="177"/>
        <end position="287"/>
    </location>
</feature>
<evidence type="ECO:0000256" key="14">
    <source>
        <dbReference type="ARBA" id="ARBA00051301"/>
    </source>
</evidence>
<keyword evidence="9" id="KW-0378">Hydrolase</keyword>
<dbReference type="EMBL" id="FUZT01000012">
    <property type="protein sequence ID" value="SKC84965.1"/>
    <property type="molecule type" value="Genomic_DNA"/>
</dbReference>
<dbReference type="PANTHER" id="PTHR43808:SF8">
    <property type="entry name" value="PEPTIDASE M20 DIMERISATION DOMAIN-CONTAINING PROTEIN"/>
    <property type="match status" value="1"/>
</dbReference>
<evidence type="ECO:0000313" key="16">
    <source>
        <dbReference type="EMBL" id="SKC84965.1"/>
    </source>
</evidence>
<evidence type="ECO:0000256" key="10">
    <source>
        <dbReference type="ARBA" id="ARBA00022833"/>
    </source>
</evidence>
<evidence type="ECO:0000256" key="11">
    <source>
        <dbReference type="ARBA" id="ARBA00022915"/>
    </source>
</evidence>
<keyword evidence="13" id="KW-0170">Cobalt</keyword>
<dbReference type="InterPro" id="IPR001261">
    <property type="entry name" value="ArgE/DapE_CS"/>
</dbReference>
<comment type="pathway">
    <text evidence="3">Amino-acid biosynthesis; L-lysine biosynthesis via DAP pathway; LL-2,6-diaminopimelate from (S)-tetrahydrodipicolinate (succinylase route): step 3/3.</text>
</comment>
<dbReference type="SUPFAM" id="SSF55031">
    <property type="entry name" value="Bacterial exopeptidase dimerisation domain"/>
    <property type="match status" value="1"/>
</dbReference>
<keyword evidence="7" id="KW-0028">Amino-acid biosynthesis</keyword>